<dbReference type="AlphaFoldDB" id="A0A0G9K231"/>
<evidence type="ECO:0000313" key="2">
    <source>
        <dbReference type="Proteomes" id="UP000035514"/>
    </source>
</evidence>
<reference evidence="1 2" key="1">
    <citation type="submission" date="2014-01" db="EMBL/GenBank/DDBJ databases">
        <title>Development of a Comparative Genomic Fingerprinting Assay for High Resolution Genotyping of Arcobacter butzleri.</title>
        <authorList>
            <person name="Webb A.L."/>
            <person name="Inglis G.D."/>
            <person name="Kruczkiewicz P."/>
            <person name="Selinger L.B."/>
            <person name="Taboada E.N."/>
        </authorList>
    </citation>
    <scope>NUCLEOTIDE SEQUENCE [LARGE SCALE GENOMIC DNA]</scope>
    <source>
        <strain evidence="1 2">L348</strain>
    </source>
</reference>
<protein>
    <submittedName>
        <fullName evidence="1">Uncharacterized protein</fullName>
    </submittedName>
</protein>
<proteinExistence type="predicted"/>
<gene>
    <name evidence="1" type="ORF">AA20_05355</name>
</gene>
<sequence length="159" mass="18496">MLAINTNSNYYIEDQPSVAKELLDSLKKLFNDFIGEKIANQRFENLKKDFMFLTNEAHRLNAEVEIIRDFIDNYYINDASSDEIILNKYSTMLDKISSKIENILEIIEDSKINNPMLSTLFETYDELYSNIVNTNFTISQKITMAYFDSKSDISVLQEA</sequence>
<name>A0A0G9K231_9BACT</name>
<evidence type="ECO:0000313" key="1">
    <source>
        <dbReference type="EMBL" id="KLE00582.1"/>
    </source>
</evidence>
<dbReference type="EMBL" id="JAIQ01000083">
    <property type="protein sequence ID" value="KLE00582.1"/>
    <property type="molecule type" value="Genomic_DNA"/>
</dbReference>
<dbReference type="RefSeq" id="WP_046996592.1">
    <property type="nucleotide sequence ID" value="NZ_JAIQ01000083.1"/>
</dbReference>
<accession>A0A0G9K231</accession>
<organism evidence="1 2">
    <name type="scientific">Aliarcobacter butzleri L348</name>
    <dbReference type="NCBI Taxonomy" id="1447256"/>
    <lineage>
        <taxon>Bacteria</taxon>
        <taxon>Pseudomonadati</taxon>
        <taxon>Campylobacterota</taxon>
        <taxon>Epsilonproteobacteria</taxon>
        <taxon>Campylobacterales</taxon>
        <taxon>Arcobacteraceae</taxon>
        <taxon>Aliarcobacter</taxon>
    </lineage>
</organism>
<comment type="caution">
    <text evidence="1">The sequence shown here is derived from an EMBL/GenBank/DDBJ whole genome shotgun (WGS) entry which is preliminary data.</text>
</comment>
<dbReference type="Proteomes" id="UP000035514">
    <property type="component" value="Unassembled WGS sequence"/>
</dbReference>